<feature type="region of interest" description="Disordered" evidence="1">
    <location>
        <begin position="49"/>
        <end position="77"/>
    </location>
</feature>
<evidence type="ECO:0000256" key="1">
    <source>
        <dbReference type="SAM" id="MobiDB-lite"/>
    </source>
</evidence>
<organism evidence="2 3">
    <name type="scientific">Rotaria magnacalcarata</name>
    <dbReference type="NCBI Taxonomy" id="392030"/>
    <lineage>
        <taxon>Eukaryota</taxon>
        <taxon>Metazoa</taxon>
        <taxon>Spiralia</taxon>
        <taxon>Gnathifera</taxon>
        <taxon>Rotifera</taxon>
        <taxon>Eurotatoria</taxon>
        <taxon>Bdelloidea</taxon>
        <taxon>Philodinida</taxon>
        <taxon>Philodinidae</taxon>
        <taxon>Rotaria</taxon>
    </lineage>
</organism>
<dbReference type="Proteomes" id="UP000681967">
    <property type="component" value="Unassembled WGS sequence"/>
</dbReference>
<protein>
    <submittedName>
        <fullName evidence="2">Uncharacterized protein</fullName>
    </submittedName>
</protein>
<feature type="compositionally biased region" description="Basic and acidic residues" evidence="1">
    <location>
        <begin position="66"/>
        <end position="77"/>
    </location>
</feature>
<dbReference type="EMBL" id="CAJOBH010008107">
    <property type="protein sequence ID" value="CAF4103522.1"/>
    <property type="molecule type" value="Genomic_DNA"/>
</dbReference>
<comment type="caution">
    <text evidence="2">The sequence shown here is derived from an EMBL/GenBank/DDBJ whole genome shotgun (WGS) entry which is preliminary data.</text>
</comment>
<name>A0A8S2QGL5_9BILA</name>
<reference evidence="2" key="1">
    <citation type="submission" date="2021-02" db="EMBL/GenBank/DDBJ databases">
        <authorList>
            <person name="Nowell W R."/>
        </authorList>
    </citation>
    <scope>NUCLEOTIDE SEQUENCE</scope>
</reference>
<feature type="compositionally biased region" description="Polar residues" evidence="1">
    <location>
        <begin position="7"/>
        <end position="23"/>
    </location>
</feature>
<accession>A0A8S2QGL5</accession>
<gene>
    <name evidence="2" type="ORF">BYL167_LOCUS19238</name>
</gene>
<feature type="non-terminal residue" evidence="2">
    <location>
        <position position="1"/>
    </location>
</feature>
<evidence type="ECO:0000313" key="2">
    <source>
        <dbReference type="EMBL" id="CAF4103522.1"/>
    </source>
</evidence>
<proteinExistence type="predicted"/>
<dbReference type="AlphaFoldDB" id="A0A8S2QGL5"/>
<sequence>PIGEQENPISSYLSTNKQQEQTHSSLSESSILLSSSSNALVSYTTDISRSAGELSAKPIRPSCPSSKDEKSFRSQWY</sequence>
<feature type="region of interest" description="Disordered" evidence="1">
    <location>
        <begin position="1"/>
        <end position="29"/>
    </location>
</feature>
<evidence type="ECO:0000313" key="3">
    <source>
        <dbReference type="Proteomes" id="UP000681967"/>
    </source>
</evidence>